<dbReference type="InterPro" id="IPR016024">
    <property type="entry name" value="ARM-type_fold"/>
</dbReference>
<evidence type="ECO:0000256" key="6">
    <source>
        <dbReference type="PROSITE-ProRule" id="PRU00317"/>
    </source>
</evidence>
<dbReference type="GO" id="GO:0005737">
    <property type="term" value="C:cytoplasm"/>
    <property type="evidence" value="ECO:0007669"/>
    <property type="project" value="UniProtKB-SubCell"/>
</dbReference>
<dbReference type="PROSITE" id="PS50302">
    <property type="entry name" value="PUM"/>
    <property type="match status" value="3"/>
</dbReference>
<keyword evidence="4" id="KW-0810">Translation regulation</keyword>
<keyword evidence="2" id="KW-0963">Cytoplasm</keyword>
<dbReference type="Proteomes" id="UP000030689">
    <property type="component" value="Unassembled WGS sequence"/>
</dbReference>
<protein>
    <recommendedName>
        <fullName evidence="7">PUM-HD domain-containing protein</fullName>
    </recommendedName>
</protein>
<dbReference type="GO" id="GO:0006417">
    <property type="term" value="P:regulation of translation"/>
    <property type="evidence" value="ECO:0007669"/>
    <property type="project" value="UniProtKB-KW"/>
</dbReference>
<feature type="repeat" description="Pumilio" evidence="6">
    <location>
        <begin position="204"/>
        <end position="239"/>
    </location>
</feature>
<dbReference type="InterPro" id="IPR033133">
    <property type="entry name" value="PUM-HD"/>
</dbReference>
<dbReference type="PANTHER" id="PTHR12537:SF63">
    <property type="entry name" value="PUMILIO HOMOLOG 15"/>
    <property type="match status" value="1"/>
</dbReference>
<feature type="repeat" description="Pumilio" evidence="6">
    <location>
        <begin position="387"/>
        <end position="426"/>
    </location>
</feature>
<dbReference type="SMART" id="SM00025">
    <property type="entry name" value="Pumilio"/>
    <property type="match status" value="7"/>
</dbReference>
<dbReference type="PROSITE" id="PS50303">
    <property type="entry name" value="PUM_HD"/>
    <property type="match status" value="1"/>
</dbReference>
<keyword evidence="9" id="KW-1185">Reference proteome</keyword>
<dbReference type="Gene3D" id="1.25.10.10">
    <property type="entry name" value="Leucine-rich Repeat Variant"/>
    <property type="match status" value="1"/>
</dbReference>
<keyword evidence="3" id="KW-0677">Repeat</keyword>
<dbReference type="InterPro" id="IPR011989">
    <property type="entry name" value="ARM-like"/>
</dbReference>
<accession>V4L2X4</accession>
<evidence type="ECO:0000256" key="5">
    <source>
        <dbReference type="ARBA" id="ARBA00022884"/>
    </source>
</evidence>
<dbReference type="GO" id="GO:0003729">
    <property type="term" value="F:mRNA binding"/>
    <property type="evidence" value="ECO:0007669"/>
    <property type="project" value="TreeGrafter"/>
</dbReference>
<dbReference type="Pfam" id="PF00806">
    <property type="entry name" value="PUF"/>
    <property type="match status" value="7"/>
</dbReference>
<comment type="subcellular location">
    <subcellularLocation>
        <location evidence="1">Cytoplasm</location>
    </subcellularLocation>
</comment>
<dbReference type="KEGG" id="eus:EUTSA_v10009481mg"/>
<dbReference type="PANTHER" id="PTHR12537">
    <property type="entry name" value="RNA BINDING PROTEIN PUMILIO-RELATED"/>
    <property type="match status" value="1"/>
</dbReference>
<gene>
    <name evidence="8" type="ORF">EUTSA_v10009481mg</name>
</gene>
<dbReference type="Gramene" id="ESQ34093">
    <property type="protein sequence ID" value="ESQ34093"/>
    <property type="gene ID" value="EUTSA_v10009481mg"/>
</dbReference>
<evidence type="ECO:0000256" key="1">
    <source>
        <dbReference type="ARBA" id="ARBA00004496"/>
    </source>
</evidence>
<feature type="non-terminal residue" evidence="8">
    <location>
        <position position="1"/>
    </location>
</feature>
<reference evidence="8 9" key="1">
    <citation type="journal article" date="2013" name="Front. Plant Sci.">
        <title>The Reference Genome of the Halophytic Plant Eutrema salsugineum.</title>
        <authorList>
            <person name="Yang R."/>
            <person name="Jarvis D.E."/>
            <person name="Chen H."/>
            <person name="Beilstein M.A."/>
            <person name="Grimwood J."/>
            <person name="Jenkins J."/>
            <person name="Shu S."/>
            <person name="Prochnik S."/>
            <person name="Xin M."/>
            <person name="Ma C."/>
            <person name="Schmutz J."/>
            <person name="Wing R.A."/>
            <person name="Mitchell-Olds T."/>
            <person name="Schumaker K.S."/>
            <person name="Wang X."/>
        </authorList>
    </citation>
    <scope>NUCLEOTIDE SEQUENCE [LARGE SCALE GENOMIC DNA]</scope>
</reference>
<dbReference type="eggNOG" id="KOG2049">
    <property type="taxonomic scope" value="Eukaryota"/>
</dbReference>
<dbReference type="InterPro" id="IPR001313">
    <property type="entry name" value="Pumilio_RNA-bd_rpt"/>
</dbReference>
<name>V4L2X4_EUTSA</name>
<evidence type="ECO:0000313" key="9">
    <source>
        <dbReference type="Proteomes" id="UP000030689"/>
    </source>
</evidence>
<dbReference type="EMBL" id="KI517683">
    <property type="protein sequence ID" value="ESQ34093.1"/>
    <property type="molecule type" value="Genomic_DNA"/>
</dbReference>
<feature type="domain" description="PUM-HD" evidence="7">
    <location>
        <begin position="140"/>
        <end position="462"/>
    </location>
</feature>
<feature type="repeat" description="Pumilio" evidence="6">
    <location>
        <begin position="315"/>
        <end position="351"/>
    </location>
</feature>
<dbReference type="SUPFAM" id="SSF48371">
    <property type="entry name" value="ARM repeat"/>
    <property type="match status" value="1"/>
</dbReference>
<evidence type="ECO:0000256" key="3">
    <source>
        <dbReference type="ARBA" id="ARBA00022737"/>
    </source>
</evidence>
<dbReference type="AlphaFoldDB" id="V4L2X4"/>
<proteinExistence type="predicted"/>
<evidence type="ECO:0000259" key="7">
    <source>
        <dbReference type="PROSITE" id="PS50303"/>
    </source>
</evidence>
<evidence type="ECO:0000256" key="4">
    <source>
        <dbReference type="ARBA" id="ARBA00022845"/>
    </source>
</evidence>
<evidence type="ECO:0000256" key="2">
    <source>
        <dbReference type="ARBA" id="ARBA00022490"/>
    </source>
</evidence>
<keyword evidence="5" id="KW-0694">RNA-binding</keyword>
<evidence type="ECO:0000313" key="8">
    <source>
        <dbReference type="EMBL" id="ESQ34093.1"/>
    </source>
</evidence>
<sequence>KSFLTISFRLRFSHTFSHRSYIFSFASSPRSVRVMMTNQNGGDVHPVVASSPLTPDQHQQLLRERLRAYHDSMYCFSLNDYYSLETGASPSPSLSDLQSLESSFRRLDVTGVNACPQPLIDNCQSNQFPLNGRDRGMNGNEYSLPLNYQQEQSQRLLYPMDDCVNGFRVTATTLSRAKDRGESQRLLKVIAEGSRKTIDKIFEDLVSQVCELMIDPIGHEVLQKLFEKCTDEQITRVLDIVIQQPIQFIRICGDSHGTHAIQDLMRCLGSDEQISRLMVTLCHVALVLTKSINANHVILFCFTHFSPSQNRYLLQVIAQNCYQVAIDQFGCCMLQQCIGKSYQEIRDPLIEKIITHSMSLCVNCYGNYVVQFVLELEDFHVAAALSKYFDGNYAQLSCDKYGSHAVQRCLTSRQFNSRKIVNELISDIDSLLVNPFGNYVIQTAWVVSQVIYEHALDSFCVK</sequence>
<dbReference type="OMA" id="LERMWFR"/>
<organism evidence="8 9">
    <name type="scientific">Eutrema salsugineum</name>
    <name type="common">Saltwater cress</name>
    <name type="synonym">Sisymbrium salsugineum</name>
    <dbReference type="NCBI Taxonomy" id="72664"/>
    <lineage>
        <taxon>Eukaryota</taxon>
        <taxon>Viridiplantae</taxon>
        <taxon>Streptophyta</taxon>
        <taxon>Embryophyta</taxon>
        <taxon>Tracheophyta</taxon>
        <taxon>Spermatophyta</taxon>
        <taxon>Magnoliopsida</taxon>
        <taxon>eudicotyledons</taxon>
        <taxon>Gunneridae</taxon>
        <taxon>Pentapetalae</taxon>
        <taxon>rosids</taxon>
        <taxon>malvids</taxon>
        <taxon>Brassicales</taxon>
        <taxon>Brassicaceae</taxon>
        <taxon>Eutremeae</taxon>
        <taxon>Eutrema</taxon>
    </lineage>
</organism>